<dbReference type="SUPFAM" id="SSF81383">
    <property type="entry name" value="F-box domain"/>
    <property type="match status" value="1"/>
</dbReference>
<proteinExistence type="predicted"/>
<dbReference type="AlphaFoldDB" id="A0ABD3SVN1"/>
<dbReference type="PROSITE" id="PS50181">
    <property type="entry name" value="FBOX"/>
    <property type="match status" value="1"/>
</dbReference>
<keyword evidence="3" id="KW-1185">Reference proteome</keyword>
<comment type="caution">
    <text evidence="2">The sequence shown here is derived from an EMBL/GenBank/DDBJ whole genome shotgun (WGS) entry which is preliminary data.</text>
</comment>
<evidence type="ECO:0000313" key="2">
    <source>
        <dbReference type="EMBL" id="KAL3828681.1"/>
    </source>
</evidence>
<gene>
    <name evidence="2" type="ORF">ACJIZ3_017483</name>
</gene>
<feature type="domain" description="F-box" evidence="1">
    <location>
        <begin position="13"/>
        <end position="51"/>
    </location>
</feature>
<protein>
    <recommendedName>
        <fullName evidence="1">F-box domain-containing protein</fullName>
    </recommendedName>
</protein>
<accession>A0ABD3SVN1</accession>
<dbReference type="PANTHER" id="PTHR31215">
    <property type="entry name" value="OS05G0510400 PROTEIN-RELATED"/>
    <property type="match status" value="1"/>
</dbReference>
<dbReference type="Pfam" id="PF12937">
    <property type="entry name" value="F-box-like"/>
    <property type="match status" value="1"/>
</dbReference>
<sequence length="313" mass="36446">MEKLRNEEVESQLGYFDRLPKEVVLSILSRMDDLKLLCRCSLVSKRFALMIYCIRAVSVSLPSIGMDSLEAHTYTRMLFKLGCSGEEIPEFVKFLHNFRELESIYVEFSCLRSPCISPFLKWKAICTSPGPVIQSVLCLVPSSMRKKSEHEEQEDEEEEETIACNLQSWLKDCSFLPLKCCREWPVILCLIIKYHNSLQNVTITDSCKHGKFVMRNEQLVEWRNSSLSKEFSTEMFPKTFRLSFVPELHLPMSGYLMKRVLFMSMDFLGESDPGAEYDAMTWDYDDEEKVVGESVREILTEHRDRKSWIMSLS</sequence>
<dbReference type="InterPro" id="IPR001810">
    <property type="entry name" value="F-box_dom"/>
</dbReference>
<dbReference type="InterPro" id="IPR036047">
    <property type="entry name" value="F-box-like_dom_sf"/>
</dbReference>
<reference evidence="2 3" key="1">
    <citation type="submission" date="2024-12" db="EMBL/GenBank/DDBJ databases">
        <title>The unique morphological basis and parallel evolutionary history of personate flowers in Penstemon.</title>
        <authorList>
            <person name="Depatie T.H."/>
            <person name="Wessinger C.A."/>
        </authorList>
    </citation>
    <scope>NUCLEOTIDE SEQUENCE [LARGE SCALE GENOMIC DNA]</scope>
    <source>
        <strain evidence="2">WTNN_2</strain>
        <tissue evidence="2">Leaf</tissue>
    </source>
</reference>
<evidence type="ECO:0000259" key="1">
    <source>
        <dbReference type="PROSITE" id="PS50181"/>
    </source>
</evidence>
<name>A0ABD3SVN1_9LAMI</name>
<dbReference type="Gene3D" id="1.20.1280.50">
    <property type="match status" value="1"/>
</dbReference>
<organism evidence="2 3">
    <name type="scientific">Penstemon smallii</name>
    <dbReference type="NCBI Taxonomy" id="265156"/>
    <lineage>
        <taxon>Eukaryota</taxon>
        <taxon>Viridiplantae</taxon>
        <taxon>Streptophyta</taxon>
        <taxon>Embryophyta</taxon>
        <taxon>Tracheophyta</taxon>
        <taxon>Spermatophyta</taxon>
        <taxon>Magnoliopsida</taxon>
        <taxon>eudicotyledons</taxon>
        <taxon>Gunneridae</taxon>
        <taxon>Pentapetalae</taxon>
        <taxon>asterids</taxon>
        <taxon>lamiids</taxon>
        <taxon>Lamiales</taxon>
        <taxon>Plantaginaceae</taxon>
        <taxon>Cheloneae</taxon>
        <taxon>Penstemon</taxon>
    </lineage>
</organism>
<dbReference type="Proteomes" id="UP001634393">
    <property type="component" value="Unassembled WGS sequence"/>
</dbReference>
<evidence type="ECO:0000313" key="3">
    <source>
        <dbReference type="Proteomes" id="UP001634393"/>
    </source>
</evidence>
<dbReference type="InterPro" id="IPR044809">
    <property type="entry name" value="AUF1-like"/>
</dbReference>
<dbReference type="EMBL" id="JBJXBP010000005">
    <property type="protein sequence ID" value="KAL3828681.1"/>
    <property type="molecule type" value="Genomic_DNA"/>
</dbReference>